<comment type="subcellular location">
    <subcellularLocation>
        <location evidence="1 8">Cell membrane</location>
        <topology evidence="1 8">Multi-pass membrane protein</topology>
    </subcellularLocation>
</comment>
<dbReference type="CDD" id="cd06261">
    <property type="entry name" value="TM_PBP2"/>
    <property type="match status" value="1"/>
</dbReference>
<feature type="transmembrane region" description="Helical" evidence="8">
    <location>
        <begin position="169"/>
        <end position="192"/>
    </location>
</feature>
<keyword evidence="7 8" id="KW-0472">Membrane</keyword>
<evidence type="ECO:0000256" key="3">
    <source>
        <dbReference type="ARBA" id="ARBA00022448"/>
    </source>
</evidence>
<proteinExistence type="inferred from homology"/>
<dbReference type="InterPro" id="IPR035906">
    <property type="entry name" value="MetI-like_sf"/>
</dbReference>
<dbReference type="Gene3D" id="1.10.3720.10">
    <property type="entry name" value="MetI-like"/>
    <property type="match status" value="1"/>
</dbReference>
<evidence type="ECO:0000256" key="7">
    <source>
        <dbReference type="ARBA" id="ARBA00023136"/>
    </source>
</evidence>
<evidence type="ECO:0000313" key="10">
    <source>
        <dbReference type="EMBL" id="GAA5414652.1"/>
    </source>
</evidence>
<keyword evidence="11" id="KW-1185">Reference proteome</keyword>
<feature type="transmembrane region" description="Helical" evidence="8">
    <location>
        <begin position="130"/>
        <end position="149"/>
    </location>
</feature>
<feature type="transmembrane region" description="Helical" evidence="8">
    <location>
        <begin position="280"/>
        <end position="299"/>
    </location>
</feature>
<protein>
    <submittedName>
        <fullName evidence="10">ABC transporter permease</fullName>
    </submittedName>
</protein>
<evidence type="ECO:0000313" key="11">
    <source>
        <dbReference type="Proteomes" id="UP001449582"/>
    </source>
</evidence>
<comment type="caution">
    <text evidence="10">The sequence shown here is derived from an EMBL/GenBank/DDBJ whole genome shotgun (WGS) entry which is preliminary data.</text>
</comment>
<dbReference type="RefSeq" id="WP_353289813.1">
    <property type="nucleotide sequence ID" value="NZ_BAABQM010000002.1"/>
</dbReference>
<keyword evidence="4" id="KW-1003">Cell membrane</keyword>
<sequence length="314" mass="34541">MNNETVVTKTVNLNTKSDSPKRIRKKYGKSLSNNTFKKFTNKFTITNNLFLIIPFILITLIFVVIPLIVILVNAFTPGKNSTVAENWGVITGTVGIKIGKSTYISIVSTILTVLISFPFAYGLSMSKNKIFKVIVMLIITAPVWTNLLIKLIGLKTLFDLMNHAENSTYGPIFTILGLTYLYIPFMIIPLYTALESLPKNLINASKDLGRNSFYTFFAVILPWCKQALISGVVLVLLPCFTTVAVPSFLNNDNNGGLIGNTIIHQGENGLSSKVALSRTSVLALVVSAAMFVIYGLIVWTPKLVKVIRKAAAKK</sequence>
<dbReference type="PROSITE" id="PS50928">
    <property type="entry name" value="ABC_TM1"/>
    <property type="match status" value="1"/>
</dbReference>
<dbReference type="Pfam" id="PF00528">
    <property type="entry name" value="BPD_transp_1"/>
    <property type="match status" value="1"/>
</dbReference>
<feature type="transmembrane region" description="Helical" evidence="8">
    <location>
        <begin position="103"/>
        <end position="123"/>
    </location>
</feature>
<keyword evidence="6 8" id="KW-1133">Transmembrane helix</keyword>
<dbReference type="InterPro" id="IPR000515">
    <property type="entry name" value="MetI-like"/>
</dbReference>
<evidence type="ECO:0000256" key="5">
    <source>
        <dbReference type="ARBA" id="ARBA00022692"/>
    </source>
</evidence>
<dbReference type="PANTHER" id="PTHR42929:SF1">
    <property type="entry name" value="INNER MEMBRANE ABC TRANSPORTER PERMEASE PROTEIN YDCU-RELATED"/>
    <property type="match status" value="1"/>
</dbReference>
<evidence type="ECO:0000259" key="9">
    <source>
        <dbReference type="PROSITE" id="PS50928"/>
    </source>
</evidence>
<organism evidence="10 11">
    <name type="scientific">Ureaplasma ceti</name>
    <dbReference type="NCBI Taxonomy" id="3119530"/>
    <lineage>
        <taxon>Bacteria</taxon>
        <taxon>Bacillati</taxon>
        <taxon>Mycoplasmatota</taxon>
        <taxon>Mycoplasmoidales</taxon>
        <taxon>Mycoplasmoidaceae</taxon>
        <taxon>Ureaplasma</taxon>
    </lineage>
</organism>
<dbReference type="SUPFAM" id="SSF161098">
    <property type="entry name" value="MetI-like"/>
    <property type="match status" value="1"/>
</dbReference>
<comment type="similarity">
    <text evidence="2">Belongs to the binding-protein-dependent transport system permease family. CysTW subfamily.</text>
</comment>
<feature type="transmembrane region" description="Helical" evidence="8">
    <location>
        <begin position="49"/>
        <end position="72"/>
    </location>
</feature>
<dbReference type="EMBL" id="BAABQM010000002">
    <property type="protein sequence ID" value="GAA5414652.1"/>
    <property type="molecule type" value="Genomic_DNA"/>
</dbReference>
<evidence type="ECO:0000256" key="2">
    <source>
        <dbReference type="ARBA" id="ARBA00007069"/>
    </source>
</evidence>
<feature type="domain" description="ABC transmembrane type-1" evidence="9">
    <location>
        <begin position="98"/>
        <end position="297"/>
    </location>
</feature>
<gene>
    <name evidence="10" type="ORF">UREOM_3630</name>
</gene>
<dbReference type="PANTHER" id="PTHR42929">
    <property type="entry name" value="INNER MEMBRANE ABC TRANSPORTER PERMEASE PROTEIN YDCU-RELATED-RELATED"/>
    <property type="match status" value="1"/>
</dbReference>
<evidence type="ECO:0000256" key="6">
    <source>
        <dbReference type="ARBA" id="ARBA00022989"/>
    </source>
</evidence>
<reference evidence="10" key="1">
    <citation type="submission" date="2024-02" db="EMBL/GenBank/DDBJ databases">
        <title>Draft genome sequence of new strains in genus Ureaplasma.</title>
        <authorList>
            <person name="Nakajima Y."/>
            <person name="Segawa T."/>
        </authorList>
    </citation>
    <scope>NUCLEOTIDE SEQUENCE [LARGE SCALE GENOMIC DNA]</scope>
    <source>
        <strain evidence="10">OM1</strain>
    </source>
</reference>
<evidence type="ECO:0000256" key="1">
    <source>
        <dbReference type="ARBA" id="ARBA00004651"/>
    </source>
</evidence>
<dbReference type="Proteomes" id="UP001449582">
    <property type="component" value="Unassembled WGS sequence"/>
</dbReference>
<accession>A0ABP9U6R3</accession>
<name>A0ABP9U6R3_9BACT</name>
<keyword evidence="3 8" id="KW-0813">Transport</keyword>
<keyword evidence="5 8" id="KW-0812">Transmembrane</keyword>
<evidence type="ECO:0000256" key="8">
    <source>
        <dbReference type="RuleBase" id="RU363032"/>
    </source>
</evidence>
<evidence type="ECO:0000256" key="4">
    <source>
        <dbReference type="ARBA" id="ARBA00022475"/>
    </source>
</evidence>